<evidence type="ECO:0000259" key="1">
    <source>
        <dbReference type="Pfam" id="PF03372"/>
    </source>
</evidence>
<proteinExistence type="predicted"/>
<reference evidence="3" key="1">
    <citation type="submission" date="2023-08" db="EMBL/GenBank/DDBJ databases">
        <title>A de novo genome assembly of Solanum verrucosum Schlechtendal, a Mexican diploid species geographically isolated from the other diploid A-genome species in potato relatives.</title>
        <authorList>
            <person name="Hosaka K."/>
        </authorList>
    </citation>
    <scope>NUCLEOTIDE SEQUENCE</scope>
    <source>
        <tissue evidence="3">Young leaves</tissue>
    </source>
</reference>
<feature type="domain" description="Endonuclease/exonuclease/phosphatase" evidence="1">
    <location>
        <begin position="570"/>
        <end position="690"/>
    </location>
</feature>
<dbReference type="Pfam" id="PF03372">
    <property type="entry name" value="Exo_endo_phos"/>
    <property type="match status" value="1"/>
</dbReference>
<dbReference type="PANTHER" id="PTHR34427:SF16">
    <property type="entry name" value="DUF4283 DOMAIN-CONTAINING PROTEIN"/>
    <property type="match status" value="1"/>
</dbReference>
<dbReference type="Pfam" id="PF14111">
    <property type="entry name" value="DUF4283"/>
    <property type="match status" value="1"/>
</dbReference>
<keyword evidence="4" id="KW-1185">Reference proteome</keyword>
<sequence>MMRRSSMSSKTMEWICFTLREASSDQKKTIRRWKTAEREAEHFCTRKHNEHGRFISIISINNGAKAVKDSKWLSETIKEAEITNNASTIEVLTHPEDQENGLLERCLVGHLEGHMKEKPTLPEIRRWSSTLWKKAFGVNIYEMYGGMFLFEFPNINMAEQTLQGQWNWKNHRFNLEWWNPMVGCLPNNTLKMETWIRIFGIPLHLWSERVFQVIGNLCRGWVATEEETKLRNHMKWARILVANDGRNIPKEVSISRNGVIFHFPIWVECQVRVELQPKSLQIENRVTGEDRAHKYPVHAFTQQSEGGKGCGKVISKACGKVQSHQFRDLASEEQVDTTVKGREGGAHVGHTSHLIEGAALGHQQLNRKRKLYKNGPDFSSQVIFNNITCKSPIPLNSGNFPELPELQYNQETEKTAMQNMNQISHVEEEMVNMAGESIIESQRQLIEVDDNELRGEISEKEDNGSITLMKDWEIEEPEPLQIQQQEEKRNKERETSNWVQQNLIKLGKVLGVDFQGHEEEALELLLQVDSSRQARRMEVEAVSVCKKTRCRGSQELKSLVSFDVKFKNSGNRGVYAPNCYVERRLVWEEIGAIRGLIEGPWAVCGDFNVVRFISEKRNCLRRTKNMREFSDFIEDLKLLDIQLEDGQYTWFKRDNQDIASRIDRILISKEWDENFNNIKQIALQRLGSDHTPIALLGVWNQNKNYFKFENWWLDTEGFTNRIKEWWDTFSFSGRPDFILASKLKALKEKLNVWSRSDQANLGAKRMNLLKELAIFDEVSKGRALTEDEVTRKNYSNMKKFHGDKNQDHYG</sequence>
<dbReference type="InterPro" id="IPR025558">
    <property type="entry name" value="DUF4283"/>
</dbReference>
<dbReference type="PANTHER" id="PTHR34427">
    <property type="entry name" value="DUF4283 DOMAIN PROTEIN"/>
    <property type="match status" value="1"/>
</dbReference>
<protein>
    <recommendedName>
        <fullName evidence="5">DUF4283 domain-containing protein</fullName>
    </recommendedName>
</protein>
<organism evidence="3 4">
    <name type="scientific">Solanum verrucosum</name>
    <dbReference type="NCBI Taxonomy" id="315347"/>
    <lineage>
        <taxon>Eukaryota</taxon>
        <taxon>Viridiplantae</taxon>
        <taxon>Streptophyta</taxon>
        <taxon>Embryophyta</taxon>
        <taxon>Tracheophyta</taxon>
        <taxon>Spermatophyta</taxon>
        <taxon>Magnoliopsida</taxon>
        <taxon>eudicotyledons</taxon>
        <taxon>Gunneridae</taxon>
        <taxon>Pentapetalae</taxon>
        <taxon>asterids</taxon>
        <taxon>lamiids</taxon>
        <taxon>Solanales</taxon>
        <taxon>Solanaceae</taxon>
        <taxon>Solanoideae</taxon>
        <taxon>Solaneae</taxon>
        <taxon>Solanum</taxon>
    </lineage>
</organism>
<gene>
    <name evidence="3" type="ORF">MTR67_001123</name>
</gene>
<evidence type="ECO:0000313" key="3">
    <source>
        <dbReference type="EMBL" id="WMV07738.1"/>
    </source>
</evidence>
<dbReference type="EMBL" id="CP133612">
    <property type="protein sequence ID" value="WMV07738.1"/>
    <property type="molecule type" value="Genomic_DNA"/>
</dbReference>
<evidence type="ECO:0000259" key="2">
    <source>
        <dbReference type="Pfam" id="PF14111"/>
    </source>
</evidence>
<dbReference type="InterPro" id="IPR005135">
    <property type="entry name" value="Endo/exonuclease/phosphatase"/>
</dbReference>
<dbReference type="Proteomes" id="UP001234989">
    <property type="component" value="Chromosome 1"/>
</dbReference>
<dbReference type="SUPFAM" id="SSF56219">
    <property type="entry name" value="DNase I-like"/>
    <property type="match status" value="1"/>
</dbReference>
<feature type="domain" description="DUF4283" evidence="2">
    <location>
        <begin position="100"/>
        <end position="185"/>
    </location>
</feature>
<dbReference type="AlphaFoldDB" id="A0AAF0PMM8"/>
<accession>A0AAF0PMM8</accession>
<dbReference type="GO" id="GO:0003824">
    <property type="term" value="F:catalytic activity"/>
    <property type="evidence" value="ECO:0007669"/>
    <property type="project" value="InterPro"/>
</dbReference>
<evidence type="ECO:0000313" key="4">
    <source>
        <dbReference type="Proteomes" id="UP001234989"/>
    </source>
</evidence>
<dbReference type="InterPro" id="IPR036691">
    <property type="entry name" value="Endo/exonu/phosph_ase_sf"/>
</dbReference>
<name>A0AAF0PMM8_SOLVR</name>
<dbReference type="Gene3D" id="3.60.10.10">
    <property type="entry name" value="Endonuclease/exonuclease/phosphatase"/>
    <property type="match status" value="1"/>
</dbReference>
<evidence type="ECO:0008006" key="5">
    <source>
        <dbReference type="Google" id="ProtNLM"/>
    </source>
</evidence>